<organism evidence="1 2">
    <name type="scientific">Lactuca saligna</name>
    <name type="common">Willowleaf lettuce</name>
    <dbReference type="NCBI Taxonomy" id="75948"/>
    <lineage>
        <taxon>Eukaryota</taxon>
        <taxon>Viridiplantae</taxon>
        <taxon>Streptophyta</taxon>
        <taxon>Embryophyta</taxon>
        <taxon>Tracheophyta</taxon>
        <taxon>Spermatophyta</taxon>
        <taxon>Magnoliopsida</taxon>
        <taxon>eudicotyledons</taxon>
        <taxon>Gunneridae</taxon>
        <taxon>Pentapetalae</taxon>
        <taxon>asterids</taxon>
        <taxon>campanulids</taxon>
        <taxon>Asterales</taxon>
        <taxon>Asteraceae</taxon>
        <taxon>Cichorioideae</taxon>
        <taxon>Cichorieae</taxon>
        <taxon>Lactucinae</taxon>
        <taxon>Lactuca</taxon>
    </lineage>
</organism>
<reference evidence="1" key="1">
    <citation type="submission" date="2023-04" db="EMBL/GenBank/DDBJ databases">
        <authorList>
            <person name="Vijverberg K."/>
            <person name="Xiong W."/>
            <person name="Schranz E."/>
        </authorList>
    </citation>
    <scope>NUCLEOTIDE SEQUENCE</scope>
</reference>
<dbReference type="Proteomes" id="UP001177003">
    <property type="component" value="Chromosome 8"/>
</dbReference>
<proteinExistence type="predicted"/>
<protein>
    <submittedName>
        <fullName evidence="1">Uncharacterized protein</fullName>
    </submittedName>
</protein>
<gene>
    <name evidence="1" type="ORF">LSALG_LOCUS35819</name>
</gene>
<evidence type="ECO:0000313" key="1">
    <source>
        <dbReference type="EMBL" id="CAI9296979.1"/>
    </source>
</evidence>
<dbReference type="AlphaFoldDB" id="A0AA36EI68"/>
<name>A0AA36EI68_LACSI</name>
<accession>A0AA36EI68</accession>
<evidence type="ECO:0000313" key="2">
    <source>
        <dbReference type="Proteomes" id="UP001177003"/>
    </source>
</evidence>
<dbReference type="EMBL" id="OX465084">
    <property type="protein sequence ID" value="CAI9296979.1"/>
    <property type="molecule type" value="Genomic_DNA"/>
</dbReference>
<keyword evidence="2" id="KW-1185">Reference proteome</keyword>
<sequence>MKLITAQSGTRMADNLWYAAAQTFALIVTAADWNVRGYLSNVTLWPVRRLLWKIMWLLWKTKHSDLKIKIQGLQKACKALGLEKGKQLAHRPTTSSESNAPDLDRISEKAEEVDVTLSSLTETDFAGHFRPVELDYDSFRRFYRRLGSDLLFTLALGVWLSYAEFDHTPFYQPLFYFRSGALMWMPRHSSVPFSHFLQVFLANLGFLSVSTTGWCEFCPSPPVKLYRASWVQPFLLNVVFLKLV</sequence>